<dbReference type="Proteomes" id="UP000827133">
    <property type="component" value="Unassembled WGS sequence"/>
</dbReference>
<dbReference type="RefSeq" id="XP_044679811.1">
    <property type="nucleotide sequence ID" value="XM_044824154.1"/>
</dbReference>
<dbReference type="EMBL" id="JAHBCI010000005">
    <property type="protein sequence ID" value="KAG9500811.1"/>
    <property type="molecule type" value="Genomic_DNA"/>
</dbReference>
<evidence type="ECO:0000256" key="1">
    <source>
        <dbReference type="SAM" id="MobiDB-lite"/>
    </source>
</evidence>
<comment type="caution">
    <text evidence="2">The sequence shown here is derived from an EMBL/GenBank/DDBJ whole genome shotgun (WGS) entry which is preliminary data.</text>
</comment>
<name>A0A9P8IMZ2_9HYPO</name>
<accession>A0A9P8IMZ2</accession>
<dbReference type="AlphaFoldDB" id="A0A9P8IMZ2"/>
<feature type="region of interest" description="Disordered" evidence="1">
    <location>
        <begin position="32"/>
        <end position="60"/>
    </location>
</feature>
<dbReference type="KEGG" id="fmu:J7337_006492"/>
<evidence type="ECO:0000313" key="2">
    <source>
        <dbReference type="EMBL" id="KAG9500811.1"/>
    </source>
</evidence>
<reference evidence="2" key="1">
    <citation type="journal article" date="2021" name="Mol. Plant Microbe Interact.">
        <title>Telomere to telomere genome assembly of Fusarium musae F31, causal agent of crown rot disease of banana.</title>
        <authorList>
            <person name="Degradi L."/>
            <person name="Tava V."/>
            <person name="Kunova A."/>
            <person name="Cortesi P."/>
            <person name="Saracchi M."/>
            <person name="Pasquali M."/>
        </authorList>
    </citation>
    <scope>NUCLEOTIDE SEQUENCE</scope>
    <source>
        <strain evidence="2">F31</strain>
    </source>
</reference>
<feature type="compositionally biased region" description="Polar residues" evidence="1">
    <location>
        <begin position="43"/>
        <end position="60"/>
    </location>
</feature>
<organism evidence="2 3">
    <name type="scientific">Fusarium musae</name>
    <dbReference type="NCBI Taxonomy" id="1042133"/>
    <lineage>
        <taxon>Eukaryota</taxon>
        <taxon>Fungi</taxon>
        <taxon>Dikarya</taxon>
        <taxon>Ascomycota</taxon>
        <taxon>Pezizomycotina</taxon>
        <taxon>Sordariomycetes</taxon>
        <taxon>Hypocreomycetidae</taxon>
        <taxon>Hypocreales</taxon>
        <taxon>Nectriaceae</taxon>
        <taxon>Fusarium</taxon>
    </lineage>
</organism>
<protein>
    <submittedName>
        <fullName evidence="2">Uncharacterized protein</fullName>
    </submittedName>
</protein>
<proteinExistence type="predicted"/>
<evidence type="ECO:0000313" key="3">
    <source>
        <dbReference type="Proteomes" id="UP000827133"/>
    </source>
</evidence>
<gene>
    <name evidence="2" type="ORF">J7337_006492</name>
</gene>
<keyword evidence="3" id="KW-1185">Reference proteome</keyword>
<dbReference type="GeneID" id="68314348"/>
<sequence>MDAKLTIADKMGRGLTNGIYFAALFSTFTTNNSPPSKPEAGAVSTNVPLQRSATAKNAPP</sequence>